<reference evidence="1" key="1">
    <citation type="journal article" date="2011" name="PLoS Genet.">
        <title>Parallel evolution of a type IV secretion system in radiating lineages of the host-restricted bacterial pathogen Bartonella.</title>
        <authorList>
            <person name="Engel P."/>
            <person name="Salzburger W."/>
            <person name="Liesch M."/>
            <person name="Chang C.C."/>
            <person name="Maruyama S."/>
            <person name="Lanz C."/>
            <person name="Calteau A."/>
            <person name="Lajus A."/>
            <person name="Medigue C."/>
            <person name="Schuster S.C."/>
            <person name="Dehio C."/>
        </authorList>
    </citation>
    <scope>NUCLEOTIDE SEQUENCE</scope>
    <source>
        <strain evidence="1">ATCC BAA-1498</strain>
    </source>
</reference>
<dbReference type="EMBL" id="FN645457">
    <property type="protein sequence ID" value="CBI77574.1"/>
    <property type="molecule type" value="Genomic_DNA"/>
</dbReference>
<dbReference type="AlphaFoldDB" id="E6YL36"/>
<accession>E6YL36</accession>
<evidence type="ECO:0000313" key="1">
    <source>
        <dbReference type="EMBL" id="CBI77574.1"/>
    </source>
</evidence>
<proteinExistence type="predicted"/>
<sequence>MKKGALNILDFNKENFIYFSVLQRIAFKKTFQNNFDKSIKQI</sequence>
<organism evidence="1">
    <name type="scientific">Bartonella rochalimae ATCC BAA-1498</name>
    <dbReference type="NCBI Taxonomy" id="685782"/>
    <lineage>
        <taxon>Bacteria</taxon>
        <taxon>Pseudomonadati</taxon>
        <taxon>Pseudomonadota</taxon>
        <taxon>Alphaproteobacteria</taxon>
        <taxon>Hyphomicrobiales</taxon>
        <taxon>Bartonellaceae</taxon>
        <taxon>Bartonella</taxon>
    </lineage>
</organism>
<protein>
    <submittedName>
        <fullName evidence="1">Uncharacterized protein</fullName>
    </submittedName>
</protein>
<gene>
    <name evidence="1" type="ORF">BARRO_30155</name>
</gene>
<name>E6YL36_9HYPH</name>